<dbReference type="PANTHER" id="PTHR46020">
    <property type="entry name" value="OSJNBB0059K02.9 PROTEIN"/>
    <property type="match status" value="1"/>
</dbReference>
<protein>
    <recommendedName>
        <fullName evidence="7">GDSL esterase/lipase At5g03610-like</fullName>
    </recommendedName>
</protein>
<dbReference type="SUPFAM" id="SSF52266">
    <property type="entry name" value="SGNH hydrolase"/>
    <property type="match status" value="1"/>
</dbReference>
<comment type="similarity">
    <text evidence="1">Belongs to the 'GDSL' lipolytic enzyme family.</text>
</comment>
<keyword evidence="3" id="KW-0442">Lipid degradation</keyword>
<keyword evidence="6" id="KW-1185">Reference proteome</keyword>
<organism evidence="5 6">
    <name type="scientific">Acer saccharum</name>
    <name type="common">Sugar maple</name>
    <dbReference type="NCBI Taxonomy" id="4024"/>
    <lineage>
        <taxon>Eukaryota</taxon>
        <taxon>Viridiplantae</taxon>
        <taxon>Streptophyta</taxon>
        <taxon>Embryophyta</taxon>
        <taxon>Tracheophyta</taxon>
        <taxon>Spermatophyta</taxon>
        <taxon>Magnoliopsida</taxon>
        <taxon>eudicotyledons</taxon>
        <taxon>Gunneridae</taxon>
        <taxon>Pentapetalae</taxon>
        <taxon>rosids</taxon>
        <taxon>malvids</taxon>
        <taxon>Sapindales</taxon>
        <taxon>Sapindaceae</taxon>
        <taxon>Hippocastanoideae</taxon>
        <taxon>Acereae</taxon>
        <taxon>Acer</taxon>
    </lineage>
</organism>
<evidence type="ECO:0000313" key="5">
    <source>
        <dbReference type="EMBL" id="KAK0592340.1"/>
    </source>
</evidence>
<dbReference type="Gene3D" id="3.40.50.1110">
    <property type="entry name" value="SGNH hydrolase"/>
    <property type="match status" value="2"/>
</dbReference>
<keyword evidence="2" id="KW-0378">Hydrolase</keyword>
<dbReference type="GO" id="GO:0016788">
    <property type="term" value="F:hydrolase activity, acting on ester bonds"/>
    <property type="evidence" value="ECO:0007669"/>
    <property type="project" value="InterPro"/>
</dbReference>
<proteinExistence type="inferred from homology"/>
<gene>
    <name evidence="5" type="ORF">LWI29_017486</name>
</gene>
<dbReference type="InterPro" id="IPR036514">
    <property type="entry name" value="SGNH_hydro_sf"/>
</dbReference>
<comment type="caution">
    <text evidence="5">The sequence shown here is derived from an EMBL/GenBank/DDBJ whole genome shotgun (WGS) entry which is preliminary data.</text>
</comment>
<dbReference type="EMBL" id="JAUESC010000380">
    <property type="protein sequence ID" value="KAK0592340.1"/>
    <property type="molecule type" value="Genomic_DNA"/>
</dbReference>
<keyword evidence="4" id="KW-0443">Lipid metabolism</keyword>
<dbReference type="InterPro" id="IPR001087">
    <property type="entry name" value="GDSL"/>
</dbReference>
<reference evidence="5" key="2">
    <citation type="submission" date="2023-06" db="EMBL/GenBank/DDBJ databases">
        <authorList>
            <person name="Swenson N.G."/>
            <person name="Wegrzyn J.L."/>
            <person name="Mcevoy S.L."/>
        </authorList>
    </citation>
    <scope>NUCLEOTIDE SEQUENCE</scope>
    <source>
        <strain evidence="5">NS2018</strain>
        <tissue evidence="5">Leaf</tissue>
    </source>
</reference>
<evidence type="ECO:0000313" key="6">
    <source>
        <dbReference type="Proteomes" id="UP001168877"/>
    </source>
</evidence>
<dbReference type="AlphaFoldDB" id="A0AA39SL97"/>
<evidence type="ECO:0000256" key="1">
    <source>
        <dbReference type="ARBA" id="ARBA00008668"/>
    </source>
</evidence>
<evidence type="ECO:0000256" key="2">
    <source>
        <dbReference type="ARBA" id="ARBA00022801"/>
    </source>
</evidence>
<dbReference type="GO" id="GO:0016042">
    <property type="term" value="P:lipid catabolic process"/>
    <property type="evidence" value="ECO:0007669"/>
    <property type="project" value="UniProtKB-KW"/>
</dbReference>
<dbReference type="Pfam" id="PF00657">
    <property type="entry name" value="Lipase_GDSL"/>
    <property type="match status" value="1"/>
</dbReference>
<dbReference type="Proteomes" id="UP001168877">
    <property type="component" value="Unassembled WGS sequence"/>
</dbReference>
<dbReference type="PANTHER" id="PTHR46020:SF4">
    <property type="entry name" value="OS04G0650200 PROTEIN"/>
    <property type="match status" value="1"/>
</dbReference>
<evidence type="ECO:0008006" key="7">
    <source>
        <dbReference type="Google" id="ProtNLM"/>
    </source>
</evidence>
<evidence type="ECO:0000256" key="3">
    <source>
        <dbReference type="ARBA" id="ARBA00022963"/>
    </source>
</evidence>
<name>A0AA39SL97_ACESA</name>
<reference evidence="5" key="1">
    <citation type="journal article" date="2022" name="Plant J.">
        <title>Strategies of tolerance reflected in two North American maple genomes.</title>
        <authorList>
            <person name="McEvoy S.L."/>
            <person name="Sezen U.U."/>
            <person name="Trouern-Trend A."/>
            <person name="McMahon S.M."/>
            <person name="Schaberg P.G."/>
            <person name="Yang J."/>
            <person name="Wegrzyn J.L."/>
            <person name="Swenson N.G."/>
        </authorList>
    </citation>
    <scope>NUCLEOTIDE SEQUENCE</scope>
    <source>
        <strain evidence="5">NS2018</strain>
    </source>
</reference>
<sequence length="400" mass="44666">MEPMGCLPRLAVFSSYKNCNESWNSVSKFHNQILQQELQNLNNASNNSVFVTLDLYSAFMSALTRQANNSVKGQHGHYGSVKLFVFGDSYVDTGNLGKFSPSWKEPYGLSFPGKPSGQFSDGRILTDYIASYFGIKSPVPFERRNITRKSGLEYGMNFAYGGTGVFKTLVDQPNMTIQIDHFQEILDKNIYTKQDLNKSVALVSVAGNDYTTFIAKNGSLQYMPDFTKKLVKQLAMDLKRIKGLGVENVLVTAVEPLGCYPALTAKNSYQKCIEIFNSAAQFHNLQLKDAVNKLNTDTNIHNSTASSFIFLNVYGSFMSALNKKHFKGKLEVKNPLEPCCVGLDDKYSCGSVDDKGVKKYSVCENPELSFFWDNVHPTQSGWHAVSSSLNSSLHRIYKSF</sequence>
<evidence type="ECO:0000256" key="4">
    <source>
        <dbReference type="ARBA" id="ARBA00023098"/>
    </source>
</evidence>
<accession>A0AA39SL97</accession>